<dbReference type="PROSITE" id="PS00696">
    <property type="entry name" value="ETF_ALPHA"/>
    <property type="match status" value="1"/>
</dbReference>
<dbReference type="InterPro" id="IPR029035">
    <property type="entry name" value="DHS-like_NAD/FAD-binding_dom"/>
</dbReference>
<sequence>MADMWVGVNGAEEALRQVNAELMGAARQLADAAGASVTAVLYNDAAGRHADALAALGADRVAVVEAEGAPLPPETLARTLARMAADAAEPPAVVLLADGAEARAAAPALAQTLGAPLFSDVVAVEAAAGAAPVFVREPYTAKVVERAQAAPGTATVVATVRRAAMPAAAADVARTAEVVRVPADSAALARAIAEVVRATSGRVDLTEADIVVSGGRGLGGPEGFAVIESLADKLGAAIGASRPAVDGGWIDIQYQVGQTGKTVAPTLYIACGISGSIQHAAGMAASKCVVAINKDPEAEIFALADYGIVADLFEAVPLLEAELASRA</sequence>
<comment type="similarity">
    <text evidence="1">Belongs to the ETF alpha-subunit/FixB family.</text>
</comment>
<name>A0ABU6IHD4_9ACTN</name>
<dbReference type="PANTHER" id="PTHR43153">
    <property type="entry name" value="ELECTRON TRANSFER FLAVOPROTEIN ALPHA"/>
    <property type="match status" value="1"/>
</dbReference>
<proteinExistence type="inferred from homology"/>
<accession>A0ABU6IHD4</accession>
<dbReference type="InterPro" id="IPR001308">
    <property type="entry name" value="ETF_a/FixB"/>
</dbReference>
<dbReference type="SUPFAM" id="SSF52467">
    <property type="entry name" value="DHS-like NAD/FAD-binding domain"/>
    <property type="match status" value="1"/>
</dbReference>
<evidence type="ECO:0000313" key="10">
    <source>
        <dbReference type="Proteomes" id="UP001349994"/>
    </source>
</evidence>
<dbReference type="Gene3D" id="3.40.50.620">
    <property type="entry name" value="HUPs"/>
    <property type="match status" value="1"/>
</dbReference>
<evidence type="ECO:0000256" key="5">
    <source>
        <dbReference type="ARBA" id="ARBA00022827"/>
    </source>
</evidence>
<comment type="subunit">
    <text evidence="2">Heterodimer of an alpha and a beta subunit.</text>
</comment>
<evidence type="ECO:0000256" key="3">
    <source>
        <dbReference type="ARBA" id="ARBA00022448"/>
    </source>
</evidence>
<dbReference type="InterPro" id="IPR014729">
    <property type="entry name" value="Rossmann-like_a/b/a_fold"/>
</dbReference>
<evidence type="ECO:0000256" key="2">
    <source>
        <dbReference type="ARBA" id="ARBA00011355"/>
    </source>
</evidence>
<dbReference type="PIRSF" id="PIRSF000089">
    <property type="entry name" value="Electra_flavoP_a"/>
    <property type="match status" value="1"/>
</dbReference>
<keyword evidence="4" id="KW-0285">Flavoprotein</keyword>
<gene>
    <name evidence="9" type="ORF">VIN30_05090</name>
</gene>
<dbReference type="SMART" id="SM00893">
    <property type="entry name" value="ETF"/>
    <property type="match status" value="1"/>
</dbReference>
<protein>
    <submittedName>
        <fullName evidence="9">Electron transfer flavoprotein subunit alpha/FixB family protein</fullName>
    </submittedName>
</protein>
<dbReference type="InterPro" id="IPR018206">
    <property type="entry name" value="ETF_asu_C_CS"/>
</dbReference>
<dbReference type="Proteomes" id="UP001349994">
    <property type="component" value="Unassembled WGS sequence"/>
</dbReference>
<dbReference type="PANTHER" id="PTHR43153:SF1">
    <property type="entry name" value="ELECTRON TRANSFER FLAVOPROTEIN SUBUNIT ALPHA, MITOCHONDRIAL"/>
    <property type="match status" value="1"/>
</dbReference>
<keyword evidence="10" id="KW-1185">Reference proteome</keyword>
<comment type="caution">
    <text evidence="9">The sequence shown here is derived from an EMBL/GenBank/DDBJ whole genome shotgun (WGS) entry which is preliminary data.</text>
</comment>
<evidence type="ECO:0000256" key="1">
    <source>
        <dbReference type="ARBA" id="ARBA00005817"/>
    </source>
</evidence>
<dbReference type="Pfam" id="PF00766">
    <property type="entry name" value="ETF_alpha"/>
    <property type="match status" value="1"/>
</dbReference>
<dbReference type="Pfam" id="PF01012">
    <property type="entry name" value="ETF"/>
    <property type="match status" value="1"/>
</dbReference>
<dbReference type="InterPro" id="IPR014730">
    <property type="entry name" value="ETF_a/b_N"/>
</dbReference>
<evidence type="ECO:0000256" key="6">
    <source>
        <dbReference type="ARBA" id="ARBA00022982"/>
    </source>
</evidence>
<dbReference type="RefSeq" id="WP_338209833.1">
    <property type="nucleotide sequence ID" value="NZ_JAYMFF010000009.1"/>
</dbReference>
<dbReference type="SUPFAM" id="SSF52402">
    <property type="entry name" value="Adenine nucleotide alpha hydrolases-like"/>
    <property type="match status" value="1"/>
</dbReference>
<feature type="domain" description="Electron transfer flavoprotein alpha/beta-subunit N-terminal" evidence="8">
    <location>
        <begin position="3"/>
        <end position="199"/>
    </location>
</feature>
<evidence type="ECO:0000256" key="4">
    <source>
        <dbReference type="ARBA" id="ARBA00022630"/>
    </source>
</evidence>
<dbReference type="Gene3D" id="3.40.50.1220">
    <property type="entry name" value="TPP-binding domain"/>
    <property type="match status" value="1"/>
</dbReference>
<keyword evidence="6" id="KW-0249">Electron transport</keyword>
<evidence type="ECO:0000256" key="7">
    <source>
        <dbReference type="ARBA" id="ARBA00025649"/>
    </source>
</evidence>
<evidence type="ECO:0000259" key="8">
    <source>
        <dbReference type="SMART" id="SM00893"/>
    </source>
</evidence>
<dbReference type="EMBL" id="JAYMFF010000009">
    <property type="protein sequence ID" value="MEC4175820.1"/>
    <property type="molecule type" value="Genomic_DNA"/>
</dbReference>
<dbReference type="InterPro" id="IPR014731">
    <property type="entry name" value="ETF_asu_C"/>
</dbReference>
<comment type="function">
    <text evidence="7">The electron transfer flavoprotein serves as a specific electron acceptor for other dehydrogenases. It transfers the electrons to the main respiratory chain via ETF-ubiquinone oxidoreductase (ETF dehydrogenase).</text>
</comment>
<keyword evidence="5" id="KW-0274">FAD</keyword>
<evidence type="ECO:0000313" key="9">
    <source>
        <dbReference type="EMBL" id="MEC4175820.1"/>
    </source>
</evidence>
<organism evidence="9 10">
    <name type="scientific">Adlercreutzia wanghongyangiae</name>
    <dbReference type="NCBI Taxonomy" id="3111451"/>
    <lineage>
        <taxon>Bacteria</taxon>
        <taxon>Bacillati</taxon>
        <taxon>Actinomycetota</taxon>
        <taxon>Coriobacteriia</taxon>
        <taxon>Eggerthellales</taxon>
        <taxon>Eggerthellaceae</taxon>
        <taxon>Adlercreutzia</taxon>
    </lineage>
</organism>
<keyword evidence="3" id="KW-0813">Transport</keyword>
<reference evidence="9 10" key="1">
    <citation type="submission" date="2024-01" db="EMBL/GenBank/DDBJ databases">
        <title>novel species in genus Adlercreutzia.</title>
        <authorList>
            <person name="Liu X."/>
        </authorList>
    </citation>
    <scope>NUCLEOTIDE SEQUENCE [LARGE SCALE GENOMIC DNA]</scope>
    <source>
        <strain evidence="9 10">R7</strain>
    </source>
</reference>